<evidence type="ECO:0000313" key="3">
    <source>
        <dbReference type="Proteomes" id="UP000326287"/>
    </source>
</evidence>
<name>A0A5P9NJH2_9GAMM</name>
<dbReference type="OrthoDB" id="9774179at2"/>
<dbReference type="InterPro" id="IPR029069">
    <property type="entry name" value="HotDog_dom_sf"/>
</dbReference>
<dbReference type="AlphaFoldDB" id="A0A5P9NJH2"/>
<dbReference type="Proteomes" id="UP000326287">
    <property type="component" value="Chromosome"/>
</dbReference>
<reference evidence="2 3" key="1">
    <citation type="submission" date="2019-02" db="EMBL/GenBank/DDBJ databases">
        <authorList>
            <person name="Li S.-H."/>
        </authorList>
    </citation>
    <scope>NUCLEOTIDE SEQUENCE [LARGE SCALE GENOMIC DNA]</scope>
    <source>
        <strain evidence="2 3">IMCC14385</strain>
    </source>
</reference>
<accession>A0A5P9NJH2</accession>
<feature type="domain" description="FAS1-like dehydratase" evidence="1">
    <location>
        <begin position="49"/>
        <end position="183"/>
    </location>
</feature>
<sequence length="354" mass="39095">MNLASEVIALRSHSPYLEHCVNEHGKMTKDTIDLEQLTGKRLGPYKSFNPVSRVQIWQWCRAMGDHNPLYLDEAYQESKGIEGAIAPPAMMQMWTMRDVTMTYAPGSTDAAPYQVFDDLKAAGFPANVAVSYDIQFHRYLSEGEQAHHYTTVVSITPLKKTALGAGHFVTERVEYLTEDEELFAEALITYFQYQPTAQTEKTQAFEPPQPPAGKWQPDFKDLDTRSLEPGQTLPELAIPITHKLIVSGAVASQDFIDVHHNAPQAVAAAMPDIFMNILTTCGLAGRYLSDWAGPRARLERLSFKLLAPNTPGDTMVMQGSVSSVDAQHVGVDFAGRNGRGFHLTGKAVLQLGNS</sequence>
<evidence type="ECO:0000313" key="2">
    <source>
        <dbReference type="EMBL" id="QFU75695.1"/>
    </source>
</evidence>
<organism evidence="2 3">
    <name type="scientific">Halioglobus maricola</name>
    <dbReference type="NCBI Taxonomy" id="2601894"/>
    <lineage>
        <taxon>Bacteria</taxon>
        <taxon>Pseudomonadati</taxon>
        <taxon>Pseudomonadota</taxon>
        <taxon>Gammaproteobacteria</taxon>
        <taxon>Cellvibrionales</taxon>
        <taxon>Halieaceae</taxon>
        <taxon>Halioglobus</taxon>
    </lineage>
</organism>
<dbReference type="KEGG" id="halc:EY643_08520"/>
<gene>
    <name evidence="2" type="ORF">EY643_08520</name>
</gene>
<dbReference type="InterPro" id="IPR039569">
    <property type="entry name" value="FAS1-like_DH_region"/>
</dbReference>
<dbReference type="Gene3D" id="3.10.129.10">
    <property type="entry name" value="Hotdog Thioesterase"/>
    <property type="match status" value="2"/>
</dbReference>
<dbReference type="EMBL" id="CP036422">
    <property type="protein sequence ID" value="QFU75695.1"/>
    <property type="molecule type" value="Genomic_DNA"/>
</dbReference>
<keyword evidence="3" id="KW-1185">Reference proteome</keyword>
<protein>
    <recommendedName>
        <fullName evidence="1">FAS1-like dehydratase domain-containing protein</fullName>
    </recommendedName>
</protein>
<proteinExistence type="predicted"/>
<evidence type="ECO:0000259" key="1">
    <source>
        <dbReference type="Pfam" id="PF13452"/>
    </source>
</evidence>
<dbReference type="Pfam" id="PF13452">
    <property type="entry name" value="FAS1_DH_region"/>
    <property type="match status" value="1"/>
</dbReference>
<dbReference type="SUPFAM" id="SSF54637">
    <property type="entry name" value="Thioesterase/thiol ester dehydrase-isomerase"/>
    <property type="match status" value="2"/>
</dbReference>